<reference evidence="1" key="1">
    <citation type="submission" date="2019-03" db="EMBL/GenBank/DDBJ databases">
        <title>Single cell metagenomics reveals metabolic interactions within the superorganism composed of flagellate Streblomastix strix and complex community of Bacteroidetes bacteria on its surface.</title>
        <authorList>
            <person name="Treitli S.C."/>
            <person name="Kolisko M."/>
            <person name="Husnik F."/>
            <person name="Keeling P."/>
            <person name="Hampl V."/>
        </authorList>
    </citation>
    <scope>NUCLEOTIDE SEQUENCE</scope>
    <source>
        <strain evidence="1">STM</strain>
    </source>
</reference>
<comment type="caution">
    <text evidence="1">The sequence shown here is derived from an EMBL/GenBank/DDBJ whole genome shotgun (WGS) entry which is preliminary data.</text>
</comment>
<sequence length="45" mass="4878">MLFLTAGIIHAQTMKVDGVITNELTGELLGGVLVVLTLTESFQFR</sequence>
<gene>
    <name evidence="1" type="ORF">EZS27_018492</name>
</gene>
<protein>
    <submittedName>
        <fullName evidence="1">Uncharacterized protein</fullName>
    </submittedName>
</protein>
<organism evidence="1">
    <name type="scientific">termite gut metagenome</name>
    <dbReference type="NCBI Taxonomy" id="433724"/>
    <lineage>
        <taxon>unclassified sequences</taxon>
        <taxon>metagenomes</taxon>
        <taxon>organismal metagenomes</taxon>
    </lineage>
</organism>
<accession>A0A5J4RHH0</accession>
<evidence type="ECO:0000313" key="1">
    <source>
        <dbReference type="EMBL" id="KAA6333058.1"/>
    </source>
</evidence>
<proteinExistence type="predicted"/>
<name>A0A5J4RHH0_9ZZZZ</name>
<dbReference type="AlphaFoldDB" id="A0A5J4RHH0"/>
<dbReference type="EMBL" id="SNRY01001160">
    <property type="protein sequence ID" value="KAA6333058.1"/>
    <property type="molecule type" value="Genomic_DNA"/>
</dbReference>